<keyword evidence="2" id="KW-0326">Glycosidase</keyword>
<dbReference type="PANTHER" id="PTHR22762:SF133">
    <property type="entry name" value="P-TYPE DOMAIN-CONTAINING PROTEIN"/>
    <property type="match status" value="1"/>
</dbReference>
<dbReference type="InterPro" id="IPR030458">
    <property type="entry name" value="Glyco_hydro_31_AS"/>
</dbReference>
<dbReference type="AlphaFoldDB" id="A0A914S0Y1"/>
<name>A0A914S0Y1_PAREQ</name>
<dbReference type="Gene3D" id="2.60.40.1760">
    <property type="entry name" value="glycosyl hydrolase (family 31)"/>
    <property type="match status" value="1"/>
</dbReference>
<evidence type="ECO:0000256" key="1">
    <source>
        <dbReference type="ARBA" id="ARBA00007806"/>
    </source>
</evidence>
<dbReference type="SUPFAM" id="SSF51445">
    <property type="entry name" value="(Trans)glycosidases"/>
    <property type="match status" value="1"/>
</dbReference>
<dbReference type="Gene3D" id="3.20.20.80">
    <property type="entry name" value="Glycosidases"/>
    <property type="match status" value="1"/>
</dbReference>
<evidence type="ECO:0000259" key="3">
    <source>
        <dbReference type="Pfam" id="PF01055"/>
    </source>
</evidence>
<dbReference type="InterPro" id="IPR013780">
    <property type="entry name" value="Glyco_hydro_b"/>
</dbReference>
<sequence length="755" mass="85319">MTSGFQFLSAPINKMIPIFARGGYVIPRQAPAMTTTASRRNPLELLIAIDKNPNLPSKGNLYWDDGESDIQNDTYYKWEFNGVPTLDKIDIFGYPFIPHLDKTTINGVPLPISGCSSFNMESSMILINCSNLINITADPVILIIWTNSVVFSEENSKEKINHNITAMGNPEMNHCHSFGCLFDMYAIETNAPACYYPVQSGYVQMATNSSTVTLRKLPTVRSPYGENISPIYFSTETIEGTTLNVRIGVDGSADKEVAKVATVFNSLCGIVLRYEPRLLIPRGSFNTGEGFIIQQSNATGAGLCIIVLPFHSRYVCLRVRGLMFADQYIQIAAFIGSSNLREIFDFSVLAPCELLHDLNSTLSQTVCFNLGVKLSVKKISVSKVLLRERCFKVSLSLEHFQHNLEYYITWPLFARDQHIDSKPVHGVFPNTHNLYGVYPFYLGIESDYNAHGVLILNSNAQKGDDKKSSKNSYLAFVGYPMLPPYWGLGFQFSRNGYKNVDEMKAVINEIRDAQIPLDVGWEHLPNYVEQIHSENMHIVLIFDPAVQVDGKPFQRGLYSDAKFVEWERGDQVPHSIQDLYPLAKDTKLISYVLRLLQGVPIMLGVAWPDKHVSFPDFSDAMTIMWWMEEIKRFHHEVNFDGIWIDMNEPSSFGTGETTPWYFNNTDHPNLEPLMCPLSGKDSSYDMPGYETYAVYLYGSNNALSSKTLCMLAWTKEGRFYDTKNLYGLHEVIATQMALQVITSKRTLVVTRFHFA</sequence>
<dbReference type="InterPro" id="IPR000322">
    <property type="entry name" value="Glyco_hydro_31_TIM"/>
</dbReference>
<dbReference type="Gene3D" id="2.60.40.1180">
    <property type="entry name" value="Golgi alpha-mannosidase II"/>
    <property type="match status" value="1"/>
</dbReference>
<comment type="similarity">
    <text evidence="1 2">Belongs to the glycosyl hydrolase 31 family.</text>
</comment>
<organism evidence="4 5">
    <name type="scientific">Parascaris equorum</name>
    <name type="common">Equine roundworm</name>
    <dbReference type="NCBI Taxonomy" id="6256"/>
    <lineage>
        <taxon>Eukaryota</taxon>
        <taxon>Metazoa</taxon>
        <taxon>Ecdysozoa</taxon>
        <taxon>Nematoda</taxon>
        <taxon>Chromadorea</taxon>
        <taxon>Rhabditida</taxon>
        <taxon>Spirurina</taxon>
        <taxon>Ascaridomorpha</taxon>
        <taxon>Ascaridoidea</taxon>
        <taxon>Ascarididae</taxon>
        <taxon>Parascaris</taxon>
    </lineage>
</organism>
<protein>
    <recommendedName>
        <fullName evidence="3">Glycoside hydrolase family 31 TIM barrel domain-containing protein</fullName>
    </recommendedName>
</protein>
<keyword evidence="4" id="KW-1185">Reference proteome</keyword>
<dbReference type="PANTHER" id="PTHR22762">
    <property type="entry name" value="ALPHA-GLUCOSIDASE"/>
    <property type="match status" value="1"/>
</dbReference>
<dbReference type="GO" id="GO:0004558">
    <property type="term" value="F:alpha-1,4-glucosidase activity"/>
    <property type="evidence" value="ECO:0007669"/>
    <property type="project" value="TreeGrafter"/>
</dbReference>
<dbReference type="Pfam" id="PF01055">
    <property type="entry name" value="Glyco_hydro_31_2nd"/>
    <property type="match status" value="1"/>
</dbReference>
<keyword evidence="2" id="KW-0378">Hydrolase</keyword>
<reference evidence="5" key="1">
    <citation type="submission" date="2022-11" db="UniProtKB">
        <authorList>
            <consortium name="WormBaseParasite"/>
        </authorList>
    </citation>
    <scope>IDENTIFICATION</scope>
</reference>
<dbReference type="GO" id="GO:0005975">
    <property type="term" value="P:carbohydrate metabolic process"/>
    <property type="evidence" value="ECO:0007669"/>
    <property type="project" value="InterPro"/>
</dbReference>
<dbReference type="InterPro" id="IPR017853">
    <property type="entry name" value="GH"/>
</dbReference>
<evidence type="ECO:0000256" key="2">
    <source>
        <dbReference type="RuleBase" id="RU361185"/>
    </source>
</evidence>
<accession>A0A914S0Y1</accession>
<proteinExistence type="inferred from homology"/>
<dbReference type="WBParaSite" id="PEQ_0001080401-mRNA-1">
    <property type="protein sequence ID" value="PEQ_0001080401-mRNA-1"/>
    <property type="gene ID" value="PEQ_0001080401"/>
</dbReference>
<evidence type="ECO:0000313" key="4">
    <source>
        <dbReference type="Proteomes" id="UP000887564"/>
    </source>
</evidence>
<evidence type="ECO:0000313" key="5">
    <source>
        <dbReference type="WBParaSite" id="PEQ_0001080401-mRNA-1"/>
    </source>
</evidence>
<dbReference type="PROSITE" id="PS00129">
    <property type="entry name" value="GLYCOSYL_HYDROL_F31_1"/>
    <property type="match status" value="1"/>
</dbReference>
<dbReference type="Proteomes" id="UP000887564">
    <property type="component" value="Unplaced"/>
</dbReference>
<feature type="domain" description="Glycoside hydrolase family 31 TIM barrel" evidence="3">
    <location>
        <begin position="480"/>
        <end position="755"/>
    </location>
</feature>